<proteinExistence type="inferred from homology"/>
<sequence>MEVDGAESTAVPELVMDSVNRTSANIEEVRTNFLQFLSLSDPEVLAKIPPLQRAESLLLLAKATTTLFALKLRCNGVNPDFHPVKSELERLSLYQDKLDRCIDLSKAPVRPSTTLNFQAANRFIEHSLPDLTPEQRKSMKDISRGEGKKIKYVKSNFQKKRKYQSTEKRSVQTAAKEFLEKAARELLGDNSDGFKGPLRAETSEDKEDPVVGSFPDPSR</sequence>
<comment type="similarity">
    <text evidence="2 6">Belongs to the C1D family.</text>
</comment>
<keyword evidence="9" id="KW-1185">Reference proteome</keyword>
<protein>
    <recommendedName>
        <fullName evidence="6">Nuclear nucleic acid-binding protein C1D</fullName>
    </recommendedName>
</protein>
<evidence type="ECO:0000256" key="1">
    <source>
        <dbReference type="ARBA" id="ARBA00004123"/>
    </source>
</evidence>
<dbReference type="InterPro" id="IPR011082">
    <property type="entry name" value="Exosome-assoc_fac/DNA_repair"/>
</dbReference>
<dbReference type="GO" id="GO:0000178">
    <property type="term" value="C:exosome (RNase complex)"/>
    <property type="evidence" value="ECO:0007669"/>
    <property type="project" value="TreeGrafter"/>
</dbReference>
<evidence type="ECO:0000313" key="8">
    <source>
        <dbReference type="EMBL" id="GMN35253.1"/>
    </source>
</evidence>
<comment type="caution">
    <text evidence="8">The sequence shown here is derived from an EMBL/GenBank/DDBJ whole genome shotgun (WGS) entry which is preliminary data.</text>
</comment>
<accession>A0AA87ZFD3</accession>
<keyword evidence="3 6" id="KW-0698">rRNA processing</keyword>
<evidence type="ECO:0000256" key="3">
    <source>
        <dbReference type="ARBA" id="ARBA00022552"/>
    </source>
</evidence>
<dbReference type="Proteomes" id="UP001187192">
    <property type="component" value="Unassembled WGS sequence"/>
</dbReference>
<dbReference type="AlphaFoldDB" id="A0AA87ZFD3"/>
<evidence type="ECO:0000256" key="5">
    <source>
        <dbReference type="ARBA" id="ARBA00023242"/>
    </source>
</evidence>
<keyword evidence="5 6" id="KW-0539">Nucleus</keyword>
<name>A0AA87ZFD3_FICCA</name>
<comment type="function">
    <text evidence="6">Plays a role in the recruitment of the exosome to pre-rRNA to mediate the 3'-5' end processing of the 5.8S rRNA.</text>
</comment>
<dbReference type="Pfam" id="PF04000">
    <property type="entry name" value="Sas10_Utp3"/>
    <property type="match status" value="1"/>
</dbReference>
<keyword evidence="4 6" id="KW-0694">RNA-binding</keyword>
<dbReference type="GO" id="GO:0003677">
    <property type="term" value="F:DNA binding"/>
    <property type="evidence" value="ECO:0007669"/>
    <property type="project" value="UniProtKB-KW"/>
</dbReference>
<keyword evidence="6" id="KW-0963">Cytoplasm</keyword>
<keyword evidence="6" id="KW-0238">DNA-binding</keyword>
<organism evidence="8 9">
    <name type="scientific">Ficus carica</name>
    <name type="common">Common fig</name>
    <dbReference type="NCBI Taxonomy" id="3494"/>
    <lineage>
        <taxon>Eukaryota</taxon>
        <taxon>Viridiplantae</taxon>
        <taxon>Streptophyta</taxon>
        <taxon>Embryophyta</taxon>
        <taxon>Tracheophyta</taxon>
        <taxon>Spermatophyta</taxon>
        <taxon>Magnoliopsida</taxon>
        <taxon>eudicotyledons</taxon>
        <taxon>Gunneridae</taxon>
        <taxon>Pentapetalae</taxon>
        <taxon>rosids</taxon>
        <taxon>fabids</taxon>
        <taxon>Rosales</taxon>
        <taxon>Moraceae</taxon>
        <taxon>Ficeae</taxon>
        <taxon>Ficus</taxon>
    </lineage>
</organism>
<dbReference type="GO" id="GO:0010468">
    <property type="term" value="P:regulation of gene expression"/>
    <property type="evidence" value="ECO:0007669"/>
    <property type="project" value="TreeGrafter"/>
</dbReference>
<gene>
    <name evidence="8" type="ORF">TIFTF001_005176</name>
</gene>
<comment type="subunit">
    <text evidence="6">Monomer and homodimer.</text>
</comment>
<dbReference type="PANTHER" id="PTHR15341:SF3">
    <property type="entry name" value="NUCLEAR NUCLEIC ACID-BINDING PROTEIN C1D"/>
    <property type="match status" value="1"/>
</dbReference>
<reference evidence="8" key="1">
    <citation type="submission" date="2023-07" db="EMBL/GenBank/DDBJ databases">
        <title>draft genome sequence of fig (Ficus carica).</title>
        <authorList>
            <person name="Takahashi T."/>
            <person name="Nishimura K."/>
        </authorList>
    </citation>
    <scope>NUCLEOTIDE SEQUENCE</scope>
</reference>
<evidence type="ECO:0000256" key="4">
    <source>
        <dbReference type="ARBA" id="ARBA00022884"/>
    </source>
</evidence>
<feature type="region of interest" description="Disordered" evidence="7">
    <location>
        <begin position="186"/>
        <end position="219"/>
    </location>
</feature>
<evidence type="ECO:0000313" key="9">
    <source>
        <dbReference type="Proteomes" id="UP001187192"/>
    </source>
</evidence>
<evidence type="ECO:0000256" key="6">
    <source>
        <dbReference type="RuleBase" id="RU368003"/>
    </source>
</evidence>
<evidence type="ECO:0000256" key="7">
    <source>
        <dbReference type="SAM" id="MobiDB-lite"/>
    </source>
</evidence>
<dbReference type="InterPro" id="IPR007146">
    <property type="entry name" value="Sas10/Utp3/C1D"/>
</dbReference>
<dbReference type="GO" id="GO:0000460">
    <property type="term" value="P:maturation of 5.8S rRNA"/>
    <property type="evidence" value="ECO:0007669"/>
    <property type="project" value="TreeGrafter"/>
</dbReference>
<dbReference type="EMBL" id="BTGU01000005">
    <property type="protein sequence ID" value="GMN35253.1"/>
    <property type="molecule type" value="Genomic_DNA"/>
</dbReference>
<dbReference type="GO" id="GO:0003723">
    <property type="term" value="F:RNA binding"/>
    <property type="evidence" value="ECO:0007669"/>
    <property type="project" value="UniProtKB-UniRule"/>
</dbReference>
<dbReference type="GO" id="GO:0005730">
    <property type="term" value="C:nucleolus"/>
    <property type="evidence" value="ECO:0007669"/>
    <property type="project" value="UniProtKB-SubCell"/>
</dbReference>
<dbReference type="GO" id="GO:0005737">
    <property type="term" value="C:cytoplasm"/>
    <property type="evidence" value="ECO:0007669"/>
    <property type="project" value="UniProtKB-SubCell"/>
</dbReference>
<evidence type="ECO:0000256" key="2">
    <source>
        <dbReference type="ARBA" id="ARBA00009154"/>
    </source>
</evidence>
<dbReference type="PANTHER" id="PTHR15341">
    <property type="entry name" value="SUN-COR STEROID HORMONE RECEPTOR CO-REPRESSOR"/>
    <property type="match status" value="1"/>
</dbReference>
<comment type="subcellular location">
    <subcellularLocation>
        <location evidence="6">Cytoplasm</location>
    </subcellularLocation>
    <subcellularLocation>
        <location evidence="6">Nucleus</location>
        <location evidence="6">Nucleolus</location>
    </subcellularLocation>
    <subcellularLocation>
        <location evidence="1 6">Nucleus</location>
    </subcellularLocation>
</comment>